<dbReference type="InterPro" id="IPR019595">
    <property type="entry name" value="DUF2470"/>
</dbReference>
<dbReference type="RefSeq" id="WP_254745422.1">
    <property type="nucleotide sequence ID" value="NZ_JANCLU010000023.1"/>
</dbReference>
<evidence type="ECO:0000313" key="4">
    <source>
        <dbReference type="Proteomes" id="UP001205890"/>
    </source>
</evidence>
<keyword evidence="4" id="KW-1185">Reference proteome</keyword>
<evidence type="ECO:0000259" key="2">
    <source>
        <dbReference type="Pfam" id="PF10615"/>
    </source>
</evidence>
<sequence>MSAEAAEAPFDAAAEARRLMRVARHATLATLDRRTGGPYASLVSCATDVDGTPLLLVSRLAVHTRNLEVDPLVSILFAEIGAGDPLVHPRVSVSARADQDADPRSRRRFLARHPEAAMYAGFSDFSIYRLAPQSAHLVAGFGRIVDLQPADLLVSMEGAWKLAELEEEALAHVNADHVETMNLYATRLLRRAPGPWRMTGLDPEGFDLSAGDETARLVFPSRVRNASELREALQVLAERARSHG</sequence>
<dbReference type="Gene3D" id="2.30.110.10">
    <property type="entry name" value="Electron Transport, Fmn-binding Protein, Chain A"/>
    <property type="match status" value="1"/>
</dbReference>
<protein>
    <submittedName>
        <fullName evidence="3">DUF2470 domain-containing protein</fullName>
    </submittedName>
</protein>
<evidence type="ECO:0000313" key="3">
    <source>
        <dbReference type="EMBL" id="MCP8940554.1"/>
    </source>
</evidence>
<dbReference type="EMBL" id="JANCLU010000023">
    <property type="protein sequence ID" value="MCP8940554.1"/>
    <property type="molecule type" value="Genomic_DNA"/>
</dbReference>
<dbReference type="Gene3D" id="3.20.180.10">
    <property type="entry name" value="PNP-oxidase-like"/>
    <property type="match status" value="1"/>
</dbReference>
<dbReference type="InterPro" id="IPR011576">
    <property type="entry name" value="Pyridox_Oxase_N"/>
</dbReference>
<dbReference type="Pfam" id="PF01243">
    <property type="entry name" value="PNPOx_N"/>
    <property type="match status" value="1"/>
</dbReference>
<evidence type="ECO:0000259" key="1">
    <source>
        <dbReference type="Pfam" id="PF01243"/>
    </source>
</evidence>
<dbReference type="InterPro" id="IPR012349">
    <property type="entry name" value="Split_barrel_FMN-bd"/>
</dbReference>
<dbReference type="PANTHER" id="PTHR13343:SF17">
    <property type="entry name" value="CELLULAR REPRESSOR OF E1A-STIMULATED GENES, ISOFORM A"/>
    <property type="match status" value="1"/>
</dbReference>
<feature type="domain" description="DUF2470" evidence="2">
    <location>
        <begin position="167"/>
        <end position="233"/>
    </location>
</feature>
<reference evidence="3 4" key="1">
    <citation type="submission" date="2022-07" db="EMBL/GenBank/DDBJ databases">
        <authorList>
            <person name="Li W.-J."/>
            <person name="Deng Q.-Q."/>
        </authorList>
    </citation>
    <scope>NUCLEOTIDE SEQUENCE [LARGE SCALE GENOMIC DNA]</scope>
    <source>
        <strain evidence="3 4">SYSU M60028</strain>
    </source>
</reference>
<proteinExistence type="predicted"/>
<dbReference type="SUPFAM" id="SSF50475">
    <property type="entry name" value="FMN-binding split barrel"/>
    <property type="match status" value="1"/>
</dbReference>
<name>A0ABT1LGJ9_9HYPH</name>
<dbReference type="InterPro" id="IPR037119">
    <property type="entry name" value="Haem_oxidase_HugZ-like_sf"/>
</dbReference>
<organism evidence="3 4">
    <name type="scientific">Alsobacter ponti</name>
    <dbReference type="NCBI Taxonomy" id="2962936"/>
    <lineage>
        <taxon>Bacteria</taxon>
        <taxon>Pseudomonadati</taxon>
        <taxon>Pseudomonadota</taxon>
        <taxon>Alphaproteobacteria</taxon>
        <taxon>Hyphomicrobiales</taxon>
        <taxon>Alsobacteraceae</taxon>
        <taxon>Alsobacter</taxon>
    </lineage>
</organism>
<dbReference type="Pfam" id="PF10615">
    <property type="entry name" value="DUF2470"/>
    <property type="match status" value="1"/>
</dbReference>
<gene>
    <name evidence="3" type="ORF">NK718_18670</name>
</gene>
<dbReference type="Proteomes" id="UP001205890">
    <property type="component" value="Unassembled WGS sequence"/>
</dbReference>
<comment type="caution">
    <text evidence="3">The sequence shown here is derived from an EMBL/GenBank/DDBJ whole genome shotgun (WGS) entry which is preliminary data.</text>
</comment>
<accession>A0ABT1LGJ9</accession>
<dbReference type="PANTHER" id="PTHR13343">
    <property type="entry name" value="CREG1 PROTEIN"/>
    <property type="match status" value="1"/>
</dbReference>
<feature type="domain" description="Pyridoxamine 5'-phosphate oxidase N-terminal" evidence="1">
    <location>
        <begin position="15"/>
        <end position="137"/>
    </location>
</feature>